<dbReference type="EMBL" id="SJOL01009883">
    <property type="protein sequence ID" value="TGZ55052.1"/>
    <property type="molecule type" value="Genomic_DNA"/>
</dbReference>
<dbReference type="AlphaFoldDB" id="A0A4S2KXQ9"/>
<keyword evidence="3" id="KW-1185">Reference proteome</keyword>
<reference evidence="2 3" key="1">
    <citation type="journal article" date="2019" name="BMC Genomics">
        <title>New insights from Opisthorchis felineus genome: update on genomics of the epidemiologically important liver flukes.</title>
        <authorList>
            <person name="Ershov N.I."/>
            <person name="Mordvinov V.A."/>
            <person name="Prokhortchouk E.B."/>
            <person name="Pakharukova M.Y."/>
            <person name="Gunbin K.V."/>
            <person name="Ustyantsev K."/>
            <person name="Genaev M.A."/>
            <person name="Blinov A.G."/>
            <person name="Mazur A."/>
            <person name="Boulygina E."/>
            <person name="Tsygankova S."/>
            <person name="Khrameeva E."/>
            <person name="Chekanov N."/>
            <person name="Fan G."/>
            <person name="Xiao A."/>
            <person name="Zhang H."/>
            <person name="Xu X."/>
            <person name="Yang H."/>
            <person name="Solovyev V."/>
            <person name="Lee S.M."/>
            <person name="Liu X."/>
            <person name="Afonnikov D.A."/>
            <person name="Skryabin K.G."/>
        </authorList>
    </citation>
    <scope>NUCLEOTIDE SEQUENCE [LARGE SCALE GENOMIC DNA]</scope>
    <source>
        <strain evidence="2">AK-0245</strain>
        <tissue evidence="2">Whole organism</tissue>
    </source>
</reference>
<proteinExistence type="predicted"/>
<name>A0A4S2KXQ9_OPIFE</name>
<accession>A0A4S2KXQ9</accession>
<protein>
    <submittedName>
        <fullName evidence="2">Uncharacterized protein</fullName>
    </submittedName>
</protein>
<organism evidence="2 3">
    <name type="scientific">Opisthorchis felineus</name>
    <dbReference type="NCBI Taxonomy" id="147828"/>
    <lineage>
        <taxon>Eukaryota</taxon>
        <taxon>Metazoa</taxon>
        <taxon>Spiralia</taxon>
        <taxon>Lophotrochozoa</taxon>
        <taxon>Platyhelminthes</taxon>
        <taxon>Trematoda</taxon>
        <taxon>Digenea</taxon>
        <taxon>Opisthorchiida</taxon>
        <taxon>Opisthorchiata</taxon>
        <taxon>Opisthorchiidae</taxon>
        <taxon>Opisthorchis</taxon>
    </lineage>
</organism>
<gene>
    <name evidence="2" type="ORF">CRM22_010526</name>
</gene>
<dbReference type="Proteomes" id="UP000308267">
    <property type="component" value="Unassembled WGS sequence"/>
</dbReference>
<comment type="caution">
    <text evidence="2">The sequence shown here is derived from an EMBL/GenBank/DDBJ whole genome shotgun (WGS) entry which is preliminary data.</text>
</comment>
<evidence type="ECO:0000256" key="1">
    <source>
        <dbReference type="SAM" id="SignalP"/>
    </source>
</evidence>
<evidence type="ECO:0000313" key="3">
    <source>
        <dbReference type="Proteomes" id="UP000308267"/>
    </source>
</evidence>
<sequence length="71" mass="8676">MMMMVMMMMILKVFYDEPRSSDRVYWVLVKVPFVFHWREVTEIRVTGEPRGAKPAREDVTWKEMQFYINLV</sequence>
<evidence type="ECO:0000313" key="2">
    <source>
        <dbReference type="EMBL" id="TGZ55052.1"/>
    </source>
</evidence>
<keyword evidence="1" id="KW-0732">Signal</keyword>
<feature type="chain" id="PRO_5020463142" evidence="1">
    <location>
        <begin position="16"/>
        <end position="71"/>
    </location>
</feature>
<feature type="signal peptide" evidence="1">
    <location>
        <begin position="1"/>
        <end position="15"/>
    </location>
</feature>